<proteinExistence type="predicted"/>
<protein>
    <submittedName>
        <fullName evidence="1">Uncharacterized protein</fullName>
    </submittedName>
</protein>
<dbReference type="Proteomes" id="UP000177609">
    <property type="component" value="Unassembled WGS sequence"/>
</dbReference>
<gene>
    <name evidence="1" type="ORF">A3J01_03030</name>
</gene>
<comment type="caution">
    <text evidence="1">The sequence shown here is derived from an EMBL/GenBank/DDBJ whole genome shotgun (WGS) entry which is preliminary data.</text>
</comment>
<organism evidence="1 2">
    <name type="scientific">Candidatus Yanofskybacteria bacterium RIFCSPLOWO2_02_FULL_45_18</name>
    <dbReference type="NCBI Taxonomy" id="1802707"/>
    <lineage>
        <taxon>Bacteria</taxon>
        <taxon>Candidatus Yanofskyibacteriota</taxon>
    </lineage>
</organism>
<sequence>MRSALLQVSAKFKDPALAGSLNFACGTHSQYRQYCSFRSSPASRIPSQILSFINCYFVKRILVFLSKKRAQGHGVAWAEVIRPETRNNGEVGFTGSLV</sequence>
<evidence type="ECO:0000313" key="2">
    <source>
        <dbReference type="Proteomes" id="UP000177609"/>
    </source>
</evidence>
<dbReference type="AlphaFoldDB" id="A0A1F8H3T6"/>
<name>A0A1F8H3T6_9BACT</name>
<accession>A0A1F8H3T6</accession>
<dbReference type="EMBL" id="MGKV01000015">
    <property type="protein sequence ID" value="OGN31950.1"/>
    <property type="molecule type" value="Genomic_DNA"/>
</dbReference>
<reference evidence="1 2" key="1">
    <citation type="journal article" date="2016" name="Nat. Commun.">
        <title>Thousands of microbial genomes shed light on interconnected biogeochemical processes in an aquifer system.</title>
        <authorList>
            <person name="Anantharaman K."/>
            <person name="Brown C.T."/>
            <person name="Hug L.A."/>
            <person name="Sharon I."/>
            <person name="Castelle C.J."/>
            <person name="Probst A.J."/>
            <person name="Thomas B.C."/>
            <person name="Singh A."/>
            <person name="Wilkins M.J."/>
            <person name="Karaoz U."/>
            <person name="Brodie E.L."/>
            <person name="Williams K.H."/>
            <person name="Hubbard S.S."/>
            <person name="Banfield J.F."/>
        </authorList>
    </citation>
    <scope>NUCLEOTIDE SEQUENCE [LARGE SCALE GENOMIC DNA]</scope>
</reference>
<evidence type="ECO:0000313" key="1">
    <source>
        <dbReference type="EMBL" id="OGN31950.1"/>
    </source>
</evidence>